<evidence type="ECO:0000256" key="9">
    <source>
        <dbReference type="HAMAP-Rule" id="MF_01897"/>
    </source>
</evidence>
<evidence type="ECO:0000313" key="16">
    <source>
        <dbReference type="Proteomes" id="UP000199289"/>
    </source>
</evidence>
<dbReference type="SUPFAM" id="SSF101904">
    <property type="entry name" value="GyrA/ParC C-terminal domain-like"/>
    <property type="match status" value="1"/>
</dbReference>
<evidence type="ECO:0000259" key="13">
    <source>
        <dbReference type="PROSITE" id="PS52040"/>
    </source>
</evidence>
<dbReference type="InterPro" id="IPR013757">
    <property type="entry name" value="Topo_IIA_A_a_sf"/>
</dbReference>
<dbReference type="FunFam" id="1.10.268.10:FF:000001">
    <property type="entry name" value="DNA gyrase subunit A"/>
    <property type="match status" value="1"/>
</dbReference>
<dbReference type="GO" id="GO:0003918">
    <property type="term" value="F:DNA topoisomerase type II (double strand cut, ATP-hydrolyzing) activity"/>
    <property type="evidence" value="ECO:0007669"/>
    <property type="project" value="UniProtKB-UniRule"/>
</dbReference>
<dbReference type="PANTHER" id="PTHR43493">
    <property type="entry name" value="DNA GYRASE/TOPOISOMERASE SUBUNIT A"/>
    <property type="match status" value="1"/>
</dbReference>
<dbReference type="Gene3D" id="3.90.199.10">
    <property type="entry name" value="Topoisomerase II, domain 5"/>
    <property type="match status" value="1"/>
</dbReference>
<evidence type="ECO:0000313" key="17">
    <source>
        <dbReference type="Proteomes" id="UP000255421"/>
    </source>
</evidence>
<feature type="coiled-coil region" evidence="11">
    <location>
        <begin position="454"/>
        <end position="481"/>
    </location>
</feature>
<reference evidence="14 17" key="3">
    <citation type="submission" date="2018-07" db="EMBL/GenBank/DDBJ databases">
        <title>Genome sequence of extremly halophilic archaeon Halopelagius longus strain BC12-B1.</title>
        <authorList>
            <person name="Zhang X."/>
        </authorList>
    </citation>
    <scope>NUCLEOTIDE SEQUENCE [LARGE SCALE GENOMIC DNA]</scope>
    <source>
        <strain evidence="14 17">BC12-B1</strain>
    </source>
</reference>
<evidence type="ECO:0000256" key="6">
    <source>
        <dbReference type="ARBA" id="ARBA00023125"/>
    </source>
</evidence>
<dbReference type="GO" id="GO:0005694">
    <property type="term" value="C:chromosome"/>
    <property type="evidence" value="ECO:0007669"/>
    <property type="project" value="InterPro"/>
</dbReference>
<dbReference type="GO" id="GO:0006261">
    <property type="term" value="P:DNA-templated DNA replication"/>
    <property type="evidence" value="ECO:0007669"/>
    <property type="project" value="UniProtKB-UniRule"/>
</dbReference>
<sequence>MSSDAPDKFEPGAGIAADVETARIEQEMEQSYIDYAMSVIAGRALPDVRDGLKPVHRRILYAMHEAGITSRSSHRKSSSIVGETMGDYHPHGDSAIYDALARMAQDFSMRYPLVDGQGNFGSVDGDPPAAMRYTEARMASITEELLADIDKDTVDFQANYDDRKQEPAVLPSAFPNLLVNGSSGIAVGMSTNIPPHNLGEVIDATVHLIENPDCTVEDLMEHVKGPDFPTGANIVGRNAVHKAYKTGRGRIRVRAEFEVEDDDRIVITELPYQANKARLIERIADDVNEGKIEGIRDLRDESDRDGIRVVVELKRGANAEVVKNQLLEHHLESTFGVINLALVDGQPRVLTLKETLEEYLDHRREVVRRRSQYELDEAEDRAHILEGRLTALDNIDAVVETIRNSESRDDAKAALRGEQTVEVDGEELPSFDFSEDQATHIVSMQLGSLTSMEAEEIRSEYEEVQERIDRLNQILSDASELDAVIEEELLDIREEYADERRTSFIEDTGSVTHEDLIAEEDVVVVVTEEDYIKRMSLDSFRAQRRGGKGIIGTELKEGDRVSSVFVASTHDYLLYFTNHGQVYQLKTYQIPEMGRTARGKSAVNLLDLDDGEQITAVVNCADIEDETDKYLTMVTREGYIKRTHVENFQNILSTGIIATTLDDGDELADVEVTDGERDIVIATRGGMSIRFHEDEVRPMGRSARGVRGINLEGEDKVAGVAAVDEDIHNWVLTVTENGYGKRTDIENYRPQSRNGKGLIDIKTNERNGPVCAMETVGDGDHLFVMSSEGQIVRTPVEDVSTVGRNTMGVIVMDLAEGDAVASVDVYNEARSTAVDADADADAEADESAPDAATDGELAAEELREADDGELAAEALEDGEPDSE</sequence>
<dbReference type="GO" id="GO:0009330">
    <property type="term" value="C:DNA topoisomerase type II (double strand cut, ATP-hydrolyzing) complex"/>
    <property type="evidence" value="ECO:0007669"/>
    <property type="project" value="TreeGrafter"/>
</dbReference>
<dbReference type="InterPro" id="IPR005743">
    <property type="entry name" value="GyrA"/>
</dbReference>
<evidence type="ECO:0000313" key="15">
    <source>
        <dbReference type="EMBL" id="SDQ39938.1"/>
    </source>
</evidence>
<dbReference type="GO" id="GO:0006265">
    <property type="term" value="P:DNA topological change"/>
    <property type="evidence" value="ECO:0007669"/>
    <property type="project" value="UniProtKB-UniRule"/>
</dbReference>
<dbReference type="Proteomes" id="UP000199289">
    <property type="component" value="Unassembled WGS sequence"/>
</dbReference>
<comment type="miscellaneous">
    <text evidence="9">Few gyrases are as efficient as E.coli at forming negative supercoils. Not all organisms have 2 type II topoisomerases; in organisms with a single type II topoisomerase this enzyme also has to decatenate newly replicated chromosomes.</text>
</comment>
<comment type="subcellular location">
    <subcellularLocation>
        <location evidence="9">Cytoplasm</location>
    </subcellularLocation>
</comment>
<evidence type="ECO:0000256" key="1">
    <source>
        <dbReference type="ARBA" id="ARBA00000185"/>
    </source>
</evidence>
<reference evidence="15" key="2">
    <citation type="submission" date="2016-10" db="EMBL/GenBank/DDBJ databases">
        <authorList>
            <person name="de Groot N.N."/>
        </authorList>
    </citation>
    <scope>NUCLEOTIDE SEQUENCE [LARGE SCALE GENOMIC DNA]</scope>
    <source>
        <strain evidence="15">CGMCC 1.12397</strain>
    </source>
</reference>
<dbReference type="Gene3D" id="1.10.268.10">
    <property type="entry name" value="Topoisomerase, domain 3"/>
    <property type="match status" value="1"/>
</dbReference>
<dbReference type="EC" id="5.6.2.2" evidence="9"/>
<dbReference type="FunFam" id="3.30.1360.40:FF:000002">
    <property type="entry name" value="DNA gyrase subunit A"/>
    <property type="match status" value="1"/>
</dbReference>
<dbReference type="OrthoDB" id="371943at2157"/>
<evidence type="ECO:0000256" key="3">
    <source>
        <dbReference type="ARBA" id="ARBA00022741"/>
    </source>
</evidence>
<dbReference type="SMART" id="SM00434">
    <property type="entry name" value="TOP4c"/>
    <property type="match status" value="1"/>
</dbReference>
<dbReference type="EMBL" id="FNKQ01000002">
    <property type="protein sequence ID" value="SDQ39938.1"/>
    <property type="molecule type" value="Genomic_DNA"/>
</dbReference>
<dbReference type="Pfam" id="PF00521">
    <property type="entry name" value="DNA_topoisoIV"/>
    <property type="match status" value="1"/>
</dbReference>
<dbReference type="FunFam" id="2.120.10.90:FF:000005">
    <property type="entry name" value="DNA topoisomerase 4 subunit A"/>
    <property type="match status" value="1"/>
</dbReference>
<keyword evidence="11" id="KW-0175">Coiled coil</keyword>
<feature type="active site" description="O-(5'-phospho-DNA)-tyrosine intermediate" evidence="9 10">
    <location>
        <position position="133"/>
    </location>
</feature>
<dbReference type="Gene3D" id="2.120.10.90">
    <property type="entry name" value="DNA gyrase/topoisomerase IV, subunit A, C-terminal"/>
    <property type="match status" value="1"/>
</dbReference>
<name>A0A1H1AJS1_9EURY</name>
<dbReference type="InterPro" id="IPR013760">
    <property type="entry name" value="Topo_IIA-like_dom_sf"/>
</dbReference>
<evidence type="ECO:0000256" key="7">
    <source>
        <dbReference type="ARBA" id="ARBA00023235"/>
    </source>
</evidence>
<feature type="coiled-coil region" evidence="11">
    <location>
        <begin position="368"/>
        <end position="395"/>
    </location>
</feature>
<feature type="short sequence motif" description="GyrA-box" evidence="9">
    <location>
        <begin position="543"/>
        <end position="549"/>
    </location>
</feature>
<dbReference type="NCBIfam" id="NF004044">
    <property type="entry name" value="PRK05561.1"/>
    <property type="match status" value="1"/>
</dbReference>
<evidence type="ECO:0000256" key="4">
    <source>
        <dbReference type="ARBA" id="ARBA00022840"/>
    </source>
</evidence>
<dbReference type="NCBIfam" id="TIGR01063">
    <property type="entry name" value="gyrA"/>
    <property type="match status" value="1"/>
</dbReference>
<dbReference type="NCBIfam" id="NF004043">
    <property type="entry name" value="PRK05560.1"/>
    <property type="match status" value="1"/>
</dbReference>
<reference evidence="16" key="1">
    <citation type="submission" date="2016-10" db="EMBL/GenBank/DDBJ databases">
        <authorList>
            <person name="Varghese N."/>
            <person name="Submissions S."/>
        </authorList>
    </citation>
    <scope>NUCLEOTIDE SEQUENCE [LARGE SCALE GENOMIC DNA]</scope>
    <source>
        <strain evidence="16">CGMCC 1.12397</strain>
    </source>
</reference>
<keyword evidence="5 9" id="KW-0799">Topoisomerase</keyword>
<dbReference type="Gene3D" id="3.30.1360.40">
    <property type="match status" value="1"/>
</dbReference>
<accession>A0A1H1AJS1</accession>
<dbReference type="CDD" id="cd00187">
    <property type="entry name" value="TOP4c"/>
    <property type="match status" value="1"/>
</dbReference>
<organism evidence="15 16">
    <name type="scientific">Halopelagius longus</name>
    <dbReference type="NCBI Taxonomy" id="1236180"/>
    <lineage>
        <taxon>Archaea</taxon>
        <taxon>Methanobacteriati</taxon>
        <taxon>Methanobacteriota</taxon>
        <taxon>Stenosarchaea group</taxon>
        <taxon>Halobacteria</taxon>
        <taxon>Halobacteriales</taxon>
        <taxon>Haloferacaceae</taxon>
    </lineage>
</organism>
<dbReference type="PROSITE" id="PS52040">
    <property type="entry name" value="TOPO_IIA"/>
    <property type="match status" value="1"/>
</dbReference>
<dbReference type="Proteomes" id="UP000255421">
    <property type="component" value="Unassembled WGS sequence"/>
</dbReference>
<dbReference type="HAMAP" id="MF_01897">
    <property type="entry name" value="GyrA"/>
    <property type="match status" value="1"/>
</dbReference>
<evidence type="ECO:0000256" key="2">
    <source>
        <dbReference type="ARBA" id="ARBA00008263"/>
    </source>
</evidence>
<dbReference type="GO" id="GO:0005524">
    <property type="term" value="F:ATP binding"/>
    <property type="evidence" value="ECO:0007669"/>
    <property type="project" value="UniProtKB-UniRule"/>
</dbReference>
<dbReference type="InterPro" id="IPR002205">
    <property type="entry name" value="Topo_IIA_dom_A"/>
</dbReference>
<dbReference type="GO" id="GO:0003677">
    <property type="term" value="F:DNA binding"/>
    <property type="evidence" value="ECO:0007669"/>
    <property type="project" value="UniProtKB-UniRule"/>
</dbReference>
<feature type="domain" description="Topo IIA-type catalytic" evidence="13">
    <location>
        <begin position="45"/>
        <end position="516"/>
    </location>
</feature>
<dbReference type="PANTHER" id="PTHR43493:SF5">
    <property type="entry name" value="DNA GYRASE SUBUNIT A, CHLOROPLASTIC_MITOCHONDRIAL"/>
    <property type="match status" value="1"/>
</dbReference>
<keyword evidence="17" id="KW-1185">Reference proteome</keyword>
<keyword evidence="9" id="KW-0963">Cytoplasm</keyword>
<dbReference type="EMBL" id="QQST01000001">
    <property type="protein sequence ID" value="RDI70404.1"/>
    <property type="molecule type" value="Genomic_DNA"/>
</dbReference>
<evidence type="ECO:0000256" key="11">
    <source>
        <dbReference type="SAM" id="Coils"/>
    </source>
</evidence>
<comment type="function">
    <text evidence="9">A type II topoisomerase that negatively supercoils closed circular double-stranded (ds) DNA in an ATP-dependent manner to modulate DNA topology and maintain chromosomes in an underwound state. Negative supercoiling favors strand separation, and DNA replication, transcription, recombination and repair, all of which involve strand separation. Also able to catalyze the interconversion of other topological isomers of dsDNA rings, including catenanes and knotted rings. Type II topoisomerases break and join 2 DNA strands simultaneously in an ATP-dependent manner.</text>
</comment>
<feature type="compositionally biased region" description="Acidic residues" evidence="12">
    <location>
        <begin position="836"/>
        <end position="848"/>
    </location>
</feature>
<comment type="catalytic activity">
    <reaction evidence="1 9 10">
        <text>ATP-dependent breakage, passage and rejoining of double-stranded DNA.</text>
        <dbReference type="EC" id="5.6.2.2"/>
    </reaction>
</comment>
<dbReference type="InterPro" id="IPR006691">
    <property type="entry name" value="GyrA/parC_rep"/>
</dbReference>
<dbReference type="InterPro" id="IPR050220">
    <property type="entry name" value="Type_II_DNA_Topoisomerases"/>
</dbReference>
<keyword evidence="3 9" id="KW-0547">Nucleotide-binding</keyword>
<proteinExistence type="inferred from homology"/>
<evidence type="ECO:0000256" key="12">
    <source>
        <dbReference type="SAM" id="MobiDB-lite"/>
    </source>
</evidence>
<comment type="similarity">
    <text evidence="2 9">Belongs to the type II topoisomerase GyrA/ParC subunit family.</text>
</comment>
<dbReference type="Pfam" id="PF03989">
    <property type="entry name" value="DNA_gyraseA_C"/>
    <property type="match status" value="6"/>
</dbReference>
<comment type="subunit">
    <text evidence="8">Heterotetramer composed of ParC and ParE.</text>
</comment>
<dbReference type="FunFam" id="3.90.199.10:FF:000001">
    <property type="entry name" value="DNA gyrase subunit A"/>
    <property type="match status" value="1"/>
</dbReference>
<gene>
    <name evidence="9" type="primary">gyrA</name>
    <name evidence="14" type="ORF">DWB78_00995</name>
    <name evidence="15" type="ORF">SAMN05216278_1369</name>
</gene>
<dbReference type="RefSeq" id="WP_092534925.1">
    <property type="nucleotide sequence ID" value="NZ_FNKQ01000002.1"/>
</dbReference>
<keyword evidence="7 9" id="KW-0413">Isomerase</keyword>
<comment type="subunit">
    <text evidence="9">Heterotetramer, composed of two GyrA and two GyrB chains. In the heterotetramer, GyrA contains the active site tyrosine that forms a transient covalent intermediate with DNA, while GyrB binds cofactors and catalyzes ATP hydrolysis.</text>
</comment>
<dbReference type="SUPFAM" id="SSF56719">
    <property type="entry name" value="Type II DNA topoisomerase"/>
    <property type="match status" value="1"/>
</dbReference>
<keyword evidence="6 9" id="KW-0238">DNA-binding</keyword>
<dbReference type="GO" id="GO:0005737">
    <property type="term" value="C:cytoplasm"/>
    <property type="evidence" value="ECO:0007669"/>
    <property type="project" value="UniProtKB-SubCell"/>
</dbReference>
<evidence type="ECO:0000256" key="8">
    <source>
        <dbReference type="ARBA" id="ARBA00063644"/>
    </source>
</evidence>
<protein>
    <recommendedName>
        <fullName evidence="9">DNA gyrase subunit A</fullName>
        <ecNumber evidence="9">5.6.2.2</ecNumber>
    </recommendedName>
</protein>
<evidence type="ECO:0000256" key="5">
    <source>
        <dbReference type="ARBA" id="ARBA00023029"/>
    </source>
</evidence>
<dbReference type="InterPro" id="IPR035516">
    <property type="entry name" value="Gyrase/topoIV_suA_C"/>
</dbReference>
<keyword evidence="4 9" id="KW-0067">ATP-binding</keyword>
<dbReference type="InterPro" id="IPR013758">
    <property type="entry name" value="Topo_IIA_A/C_ab"/>
</dbReference>
<evidence type="ECO:0000313" key="14">
    <source>
        <dbReference type="EMBL" id="RDI70404.1"/>
    </source>
</evidence>
<feature type="region of interest" description="Disordered" evidence="12">
    <location>
        <begin position="834"/>
        <end position="883"/>
    </location>
</feature>
<dbReference type="AlphaFoldDB" id="A0A1H1AJS1"/>
<evidence type="ECO:0000256" key="10">
    <source>
        <dbReference type="PROSITE-ProRule" id="PRU01384"/>
    </source>
</evidence>
<feature type="compositionally biased region" description="Acidic residues" evidence="12">
    <location>
        <begin position="857"/>
        <end position="883"/>
    </location>
</feature>